<dbReference type="GO" id="GO:0003924">
    <property type="term" value="F:GTPase activity"/>
    <property type="evidence" value="ECO:0007669"/>
    <property type="project" value="InterPro"/>
</dbReference>
<gene>
    <name evidence="5" type="ORF">HINF_LOCUS63043</name>
    <name evidence="6" type="ORF">HINF_LOCUS9425</name>
</gene>
<reference evidence="6 7" key="2">
    <citation type="submission" date="2024-07" db="EMBL/GenBank/DDBJ databases">
        <authorList>
            <person name="Akdeniz Z."/>
        </authorList>
    </citation>
    <scope>NUCLEOTIDE SEQUENCE [LARGE SCALE GENOMIC DNA]</scope>
</reference>
<dbReference type="PROSITE" id="PS51417">
    <property type="entry name" value="ARF"/>
    <property type="match status" value="1"/>
</dbReference>
<dbReference type="GO" id="GO:0046872">
    <property type="term" value="F:metal ion binding"/>
    <property type="evidence" value="ECO:0007669"/>
    <property type="project" value="UniProtKB-KW"/>
</dbReference>
<dbReference type="Pfam" id="PF00025">
    <property type="entry name" value="Arf"/>
    <property type="match status" value="1"/>
</dbReference>
<feature type="binding site" evidence="4">
    <location>
        <position position="45"/>
    </location>
    <ligand>
        <name>Mg(2+)</name>
        <dbReference type="ChEBI" id="CHEBI:18420"/>
    </ligand>
</feature>
<keyword evidence="2 3" id="KW-0342">GTP-binding</keyword>
<dbReference type="GO" id="GO:0005525">
    <property type="term" value="F:GTP binding"/>
    <property type="evidence" value="ECO:0007669"/>
    <property type="project" value="UniProtKB-KW"/>
</dbReference>
<keyword evidence="4" id="KW-0460">Magnesium</keyword>
<dbReference type="SMART" id="SM00178">
    <property type="entry name" value="SAR"/>
    <property type="match status" value="1"/>
</dbReference>
<dbReference type="InterPro" id="IPR027417">
    <property type="entry name" value="P-loop_NTPase"/>
</dbReference>
<name>A0AA86RII1_9EUKA</name>
<dbReference type="Proteomes" id="UP001642409">
    <property type="component" value="Unassembled WGS sequence"/>
</dbReference>
<keyword evidence="1 3" id="KW-0547">Nucleotide-binding</keyword>
<dbReference type="InterPro" id="IPR024156">
    <property type="entry name" value="Small_GTPase_ARF"/>
</dbReference>
<dbReference type="SMART" id="SM00177">
    <property type="entry name" value="ARF"/>
    <property type="match status" value="1"/>
</dbReference>
<dbReference type="InterPro" id="IPR006689">
    <property type="entry name" value="Small_GTPase_ARF/SAR"/>
</dbReference>
<dbReference type="PANTHER" id="PTHR11711">
    <property type="entry name" value="ADP RIBOSYLATION FACTOR-RELATED"/>
    <property type="match status" value="1"/>
</dbReference>
<evidence type="ECO:0000313" key="5">
    <source>
        <dbReference type="EMBL" id="CAI9975398.1"/>
    </source>
</evidence>
<dbReference type="Gene3D" id="3.40.50.300">
    <property type="entry name" value="P-loop containing nucleotide triphosphate hydrolases"/>
    <property type="match status" value="1"/>
</dbReference>
<evidence type="ECO:0000313" key="6">
    <source>
        <dbReference type="EMBL" id="CAL5986474.1"/>
    </source>
</evidence>
<comment type="caution">
    <text evidence="5">The sequence shown here is derived from an EMBL/GenBank/DDBJ whole genome shotgun (WGS) entry which is preliminary data.</text>
</comment>
<evidence type="ECO:0000256" key="3">
    <source>
        <dbReference type="PIRSR" id="PIRSR606689-1"/>
    </source>
</evidence>
<keyword evidence="4" id="KW-0479">Metal-binding</keyword>
<dbReference type="EMBL" id="CATOUU010001169">
    <property type="protein sequence ID" value="CAI9975398.1"/>
    <property type="molecule type" value="Genomic_DNA"/>
</dbReference>
<protein>
    <submittedName>
        <fullName evidence="5">ADP-ribosylation factor</fullName>
    </submittedName>
    <submittedName>
        <fullName evidence="6">ADP-ribosylation_factor</fullName>
    </submittedName>
</protein>
<reference evidence="5" key="1">
    <citation type="submission" date="2023-06" db="EMBL/GenBank/DDBJ databases">
        <authorList>
            <person name="Kurt Z."/>
        </authorList>
    </citation>
    <scope>NUCLEOTIDE SEQUENCE</scope>
</reference>
<sequence length="192" mass="22006">MFTDQKFTDIIRNTNVQYEVCKCPKNVLQYMQFKCVCTRFEHFMTTILYKLGLGESLIADPDKFGINIEKASCGNVTFISFNVGGNDINPSWTKYYTKNASALVYVIDATDQYTITEAHNELNILMLEKNLGKVPLLVFANKCDLQNVLSTDEISEKLELNRFERFKVQKCSAKTGHGLLEGFEWLSEQKLK</sequence>
<evidence type="ECO:0000256" key="1">
    <source>
        <dbReference type="ARBA" id="ARBA00022741"/>
    </source>
</evidence>
<proteinExistence type="predicted"/>
<evidence type="ECO:0000256" key="4">
    <source>
        <dbReference type="PIRSR" id="PIRSR606689-2"/>
    </source>
</evidence>
<dbReference type="AlphaFoldDB" id="A0AA86RII1"/>
<evidence type="ECO:0000313" key="7">
    <source>
        <dbReference type="Proteomes" id="UP001642409"/>
    </source>
</evidence>
<dbReference type="PRINTS" id="PR00328">
    <property type="entry name" value="SAR1GTPBP"/>
</dbReference>
<feature type="binding site" evidence="3">
    <location>
        <begin position="141"/>
        <end position="144"/>
    </location>
    <ligand>
        <name>GTP</name>
        <dbReference type="ChEBI" id="CHEBI:37565"/>
    </ligand>
</feature>
<dbReference type="EMBL" id="CAXDID020000020">
    <property type="protein sequence ID" value="CAL5986474.1"/>
    <property type="molecule type" value="Genomic_DNA"/>
</dbReference>
<keyword evidence="7" id="KW-1185">Reference proteome</keyword>
<organism evidence="5">
    <name type="scientific">Hexamita inflata</name>
    <dbReference type="NCBI Taxonomy" id="28002"/>
    <lineage>
        <taxon>Eukaryota</taxon>
        <taxon>Metamonada</taxon>
        <taxon>Diplomonadida</taxon>
        <taxon>Hexamitidae</taxon>
        <taxon>Hexamitinae</taxon>
        <taxon>Hexamita</taxon>
    </lineage>
</organism>
<dbReference type="SUPFAM" id="SSF52540">
    <property type="entry name" value="P-loop containing nucleoside triphosphate hydrolases"/>
    <property type="match status" value="1"/>
</dbReference>
<feature type="binding site" evidence="3">
    <location>
        <position position="85"/>
    </location>
    <ligand>
        <name>GTP</name>
        <dbReference type="ChEBI" id="CHEBI:37565"/>
    </ligand>
</feature>
<evidence type="ECO:0000256" key="2">
    <source>
        <dbReference type="ARBA" id="ARBA00023134"/>
    </source>
</evidence>
<accession>A0AA86RII1</accession>